<dbReference type="SMART" id="SM00670">
    <property type="entry name" value="PINc"/>
    <property type="match status" value="1"/>
</dbReference>
<feature type="region of interest" description="Disordered" evidence="1">
    <location>
        <begin position="822"/>
        <end position="841"/>
    </location>
</feature>
<feature type="region of interest" description="Disordered" evidence="1">
    <location>
        <begin position="438"/>
        <end position="470"/>
    </location>
</feature>
<dbReference type="Gene3D" id="2.20.70.10">
    <property type="match status" value="1"/>
</dbReference>
<evidence type="ECO:0000259" key="2">
    <source>
        <dbReference type="PROSITE" id="PS50020"/>
    </source>
</evidence>
<sequence>MSEATLPPGWVAKRSRSHPNLVYYANAITRTSTWDDPRLDSGLNKKAAEVDKCVSPTARWKPIDDKKEVIAGGSSTLERKKSLSSQRSGSFKPVPRALMMPGKRHSCDSSNANEIGKGKKSKHNDPTYGSPNQKVISDLSSTMTKSESKKLKSSKKALLVLISDGEDTGIPDKRVLKVYSDGQKSRETNGVHIAKPYKFRAPIVSKQPSDVTSPRVKVGTKSPGSRNAASFACESLRMPLKRRPVPAVTDSSGKPKQSSAQDGKHSEDARLDVSRRTSASVGEDCKSSAAETARQQTPTVLSESSLPSSRNVSAIENKILQITWNRRKNKLISKPSRWDVTSVSQKGRNSNLSGESGVLKKKVLQMAKSPSKTSGSTLSTADRLLSALCTETKADKDKETKIQHSSIVSATYSPSERSLLPLSSKSLVVNKKKKMCKKKVKSSALDSRDSPSISSASSVPTETFAQKTEEVDLEKPSLYSSDWTPTILKKFKLAGQKRDDGNSGPRSNFLSALLAESIQETKRTGSRETLRQDSDAAAAKCVNQFKFCTSTGRKSPWDVIVRNAVSNDVEDMDCELLPAANMLKEAPSSLKQLSCREVLNSSSNHNTVPMDVEISDAEGIVTKDLHDIRKHLQSVGSVQSGQLSGLLITPVKAPAARNLLRLFIVLDTNILMYHLKFIDELKDHDISGLGRPTLVVPWVVMQELDGLKGSNRASKLNKLCSVTQTAAQSAVDYLYASLKSKHPRIVGQTAIESAEKSDYLIVECNDDRILKCYFQYMKKYPKCHVVLFTNDKNLCAKSMISGVKAYNKQTLSQGLRELTPLNAVADGDNPPRAVDASASPSASAAGFPPLAVQQEVSLQSGQVQQALTNSSDMKDQPQTTDQDNAAALSILVAEVMRELWRELRRGLAGALESEMKLAYDDLWLSIVFRKPPWSLSDVLTCILNGLLFDSLGVSHALVYERSGAALPGQAEAEAFLVRLLPTLQQLRAGLHGIECYYCCFAEGSDRQTEELAGIPDNYETVVLKAFQTIWQAINNFCGLLFDSLGVSHALVYERSGAALSGQAEAEAFLVRLLPTLQQLRAGLHGVITMQSVDVSKNNEAFSALCHGLVSFFPNLLDNQEDVAVAAVTAAMLQKFCTSLSNQQLVVNGYQQLQSFVDQVSACELMLRARSEKPS</sequence>
<dbReference type="CDD" id="cd18727">
    <property type="entry name" value="PIN_Swt1-like"/>
    <property type="match status" value="1"/>
</dbReference>
<dbReference type="Proteomes" id="UP000695022">
    <property type="component" value="Unplaced"/>
</dbReference>
<evidence type="ECO:0000313" key="3">
    <source>
        <dbReference type="Proteomes" id="UP000695022"/>
    </source>
</evidence>
<keyword evidence="3" id="KW-1185">Reference proteome</keyword>
<dbReference type="CDD" id="cd00201">
    <property type="entry name" value="WW"/>
    <property type="match status" value="1"/>
</dbReference>
<dbReference type="SUPFAM" id="SSF88723">
    <property type="entry name" value="PIN domain-like"/>
    <property type="match status" value="1"/>
</dbReference>
<dbReference type="InterPro" id="IPR029060">
    <property type="entry name" value="PIN-like_dom_sf"/>
</dbReference>
<feature type="compositionally biased region" description="Basic and acidic residues" evidence="1">
    <location>
        <begin position="262"/>
        <end position="275"/>
    </location>
</feature>
<dbReference type="PANTHER" id="PTHR16161">
    <property type="entry name" value="TRANSCRIPTIONAL PROTEIN SWT1"/>
    <property type="match status" value="1"/>
</dbReference>
<feature type="domain" description="WW" evidence="2">
    <location>
        <begin position="4"/>
        <end position="39"/>
    </location>
</feature>
<name>A0ABM1EW39_PRICU</name>
<feature type="compositionally biased region" description="Polar residues" evidence="1">
    <location>
        <begin position="249"/>
        <end position="261"/>
    </location>
</feature>
<feature type="compositionally biased region" description="Polar residues" evidence="1">
    <location>
        <begin position="289"/>
        <end position="308"/>
    </location>
</feature>
<dbReference type="PROSITE" id="PS50020">
    <property type="entry name" value="WW_DOMAIN_2"/>
    <property type="match status" value="1"/>
</dbReference>
<dbReference type="Gene3D" id="3.40.50.1010">
    <property type="entry name" value="5'-nuclease"/>
    <property type="match status" value="1"/>
</dbReference>
<reference evidence="4" key="1">
    <citation type="submission" date="2025-08" db="UniProtKB">
        <authorList>
            <consortium name="RefSeq"/>
        </authorList>
    </citation>
    <scope>IDENTIFICATION</scope>
</reference>
<dbReference type="InterPro" id="IPR036020">
    <property type="entry name" value="WW_dom_sf"/>
</dbReference>
<gene>
    <name evidence="4" type="primary">LOC106816347</name>
</gene>
<dbReference type="InterPro" id="IPR002716">
    <property type="entry name" value="PIN_dom"/>
</dbReference>
<dbReference type="Pfam" id="PF00397">
    <property type="entry name" value="WW"/>
    <property type="match status" value="1"/>
</dbReference>
<dbReference type="SMART" id="SM00456">
    <property type="entry name" value="WW"/>
    <property type="match status" value="1"/>
</dbReference>
<protein>
    <submittedName>
        <fullName evidence="4">Uncharacterized protein LOC106816347</fullName>
    </submittedName>
</protein>
<dbReference type="GeneID" id="106816347"/>
<dbReference type="InterPro" id="IPR001202">
    <property type="entry name" value="WW_dom"/>
</dbReference>
<dbReference type="RefSeq" id="XP_014676410.1">
    <property type="nucleotide sequence ID" value="XM_014820924.1"/>
</dbReference>
<proteinExistence type="predicted"/>
<feature type="compositionally biased region" description="Low complexity" evidence="1">
    <location>
        <begin position="442"/>
        <end position="458"/>
    </location>
</feature>
<dbReference type="InterPro" id="IPR052626">
    <property type="entry name" value="SWT1_Regulator"/>
</dbReference>
<evidence type="ECO:0000256" key="1">
    <source>
        <dbReference type="SAM" id="MobiDB-lite"/>
    </source>
</evidence>
<dbReference type="PANTHER" id="PTHR16161:SF0">
    <property type="entry name" value="TRANSCRIPTIONAL PROTEIN SWT1"/>
    <property type="match status" value="1"/>
</dbReference>
<feature type="compositionally biased region" description="Low complexity" evidence="1">
    <location>
        <begin position="830"/>
        <end position="841"/>
    </location>
</feature>
<evidence type="ECO:0000313" key="4">
    <source>
        <dbReference type="RefSeq" id="XP_014676410.1"/>
    </source>
</evidence>
<feature type="region of interest" description="Disordered" evidence="1">
    <location>
        <begin position="203"/>
        <end position="308"/>
    </location>
</feature>
<accession>A0ABM1EW39</accession>
<feature type="region of interest" description="Disordered" evidence="1">
    <location>
        <begin position="69"/>
        <end position="135"/>
    </location>
</feature>
<dbReference type="SUPFAM" id="SSF51045">
    <property type="entry name" value="WW domain"/>
    <property type="match status" value="1"/>
</dbReference>
<dbReference type="Pfam" id="PF13638">
    <property type="entry name" value="PIN_4"/>
    <property type="match status" value="1"/>
</dbReference>
<organism evidence="3 4">
    <name type="scientific">Priapulus caudatus</name>
    <name type="common">Priapulid worm</name>
    <dbReference type="NCBI Taxonomy" id="37621"/>
    <lineage>
        <taxon>Eukaryota</taxon>
        <taxon>Metazoa</taxon>
        <taxon>Ecdysozoa</taxon>
        <taxon>Scalidophora</taxon>
        <taxon>Priapulida</taxon>
        <taxon>Priapulimorpha</taxon>
        <taxon>Priapulimorphida</taxon>
        <taxon>Priapulidae</taxon>
        <taxon>Priapulus</taxon>
    </lineage>
</organism>